<proteinExistence type="evidence at transcript level"/>
<name>A0A6A7G0P5_9CRUS</name>
<dbReference type="PROSITE" id="PS51043">
    <property type="entry name" value="DDHD"/>
    <property type="match status" value="1"/>
</dbReference>
<evidence type="ECO:0000313" key="4">
    <source>
        <dbReference type="EMBL" id="LAC23909.1"/>
    </source>
</evidence>
<evidence type="ECO:0000256" key="1">
    <source>
        <dbReference type="ARBA" id="ARBA00038464"/>
    </source>
</evidence>
<feature type="compositionally biased region" description="Low complexity" evidence="2">
    <location>
        <begin position="1072"/>
        <end position="1081"/>
    </location>
</feature>
<dbReference type="GO" id="GO:0046872">
    <property type="term" value="F:metal ion binding"/>
    <property type="evidence" value="ECO:0007669"/>
    <property type="project" value="InterPro"/>
</dbReference>
<feature type="compositionally biased region" description="Low complexity" evidence="2">
    <location>
        <begin position="103"/>
        <end position="118"/>
    </location>
</feature>
<feature type="domain" description="DDHD" evidence="3">
    <location>
        <begin position="748"/>
        <end position="982"/>
    </location>
</feature>
<feature type="compositionally biased region" description="Polar residues" evidence="2">
    <location>
        <begin position="885"/>
        <end position="902"/>
    </location>
</feature>
<feature type="region of interest" description="Disordered" evidence="2">
    <location>
        <begin position="177"/>
        <end position="197"/>
    </location>
</feature>
<organism evidence="4">
    <name type="scientific">Hirondellea gigas</name>
    <dbReference type="NCBI Taxonomy" id="1518452"/>
    <lineage>
        <taxon>Eukaryota</taxon>
        <taxon>Metazoa</taxon>
        <taxon>Ecdysozoa</taxon>
        <taxon>Arthropoda</taxon>
        <taxon>Crustacea</taxon>
        <taxon>Multicrustacea</taxon>
        <taxon>Malacostraca</taxon>
        <taxon>Eumalacostraca</taxon>
        <taxon>Peracarida</taxon>
        <taxon>Amphipoda</taxon>
        <taxon>Amphilochidea</taxon>
        <taxon>Lysianassida</taxon>
        <taxon>Lysianassidira</taxon>
        <taxon>Lysianassoidea</taxon>
        <taxon>Lysianassidae</taxon>
        <taxon>Hirondellea</taxon>
    </lineage>
</organism>
<dbReference type="PANTHER" id="PTHR23509">
    <property type="entry name" value="PA-PL1 PHOSPHOLIPASE FAMILY"/>
    <property type="match status" value="1"/>
</dbReference>
<dbReference type="GO" id="GO:0005737">
    <property type="term" value="C:cytoplasm"/>
    <property type="evidence" value="ECO:0007669"/>
    <property type="project" value="TreeGrafter"/>
</dbReference>
<dbReference type="SMART" id="SM01127">
    <property type="entry name" value="DDHD"/>
    <property type="match status" value="1"/>
</dbReference>
<sequence length="1184" mass="128332">MQYKGILSSQSCADGSGLLYGTDWPMSAMSQNSLASAPRLHLEPDLQLPPHLSLTLNETSPSASFLSYRHTDIDSSPYISSNLYEYSSLDHALDVPFSPMPYSSSHLSHSPSPTPLLTVNKSTSRSISPSKLLTKTASQQLSKKAASAASYILGSNSTSVTSQKQHIQQASTDILQTTTPQPSSYSSVSPIPQSQQQNVSDDLYAQSILPNQKDGNHEKIYSSYINYDTRTEMVSNTLNSSQPTESKYSDTYFNAGTASTDKISNGSAPASIDPYLTVTPTVTTRLNSSSSEHLLDPGGPNNLGSFNSQCLYFKEFVEDLGPEEYRWFYKTDSDKKWIPFIGYDSLRIEWKFRDLQHNGIAGVPLSTAYGLEASNENGGTGASGCDAEVRPFELGEEGTVTVRGGLYEVHVKQRRGQSIYWRGEVFVVCRGIWFYEGAWTPLDSVLEEKIETEHLVHFRGHPLNVPRSSDAQKQVVHRMSVSEGSVEWFSASEVYLALDATPARLMRSVGKKLGFQRTGYKIHRGYSLDANASDKPPDITHLVFVIHGIGQKMDTGRIIKNSTSLRDNVNTLKQRYLKELPPGSLLDPCNDSATNTTVEFFPVEWRSLLTLDNGLIDCITPLKILNIRQMLNASFMDIMYYNSPQYREEIVTVLSSELNRLYALFTERNPYFEANGGKVSAISHSLGCVITYDIVTGWSPMPQLSTSFLQAMSDVLSTQQHSSSKVQLQVALQQLLHNQHVLAEQPNLNFKIENLFCFGSPLAVFLALRWRKTAGAPPMLSNGRFQRLLNIFHPSDPVAYRVEPLISSLYCNIEPVQVHCHSASDKLPYNQMPLEPVLAGKEPGQDGGNAESANTPTTSLPSSPVRGTSSWNLWGLMKGGKKSTDSAAQQLSQSDPQHSSPSAGWVNSLGSTSASGVAGGSSATGTGVGDSLNCDQLSESKRIDFVLREGSMESSYISALTSHTNYWSNFDVAHFLLTILYPHLNICSGTAAATVTTSSLSGSSSNSTVSYSTSNKIASFSNSSSGGSLLNSSPSYTIPSKSTVSSSLPYSTSGSKINTSSYISAATTTTSTTTGTTASISDNHLSTGNTRPINRLSPNISTASAAVSPGRTSPRYNLSSSLDAVSTKYCISPSTTRDYSMLSTIAGGATGAASVQEGVDGGGPRSYSSSSMYADHKVSYKACR</sequence>
<evidence type="ECO:0000256" key="2">
    <source>
        <dbReference type="SAM" id="MobiDB-lite"/>
    </source>
</evidence>
<evidence type="ECO:0000259" key="3">
    <source>
        <dbReference type="PROSITE" id="PS51043"/>
    </source>
</evidence>
<dbReference type="AlphaFoldDB" id="A0A6A7G0P5"/>
<feature type="compositionally biased region" description="Polar residues" evidence="2">
    <location>
        <begin position="1082"/>
        <end position="1097"/>
    </location>
</feature>
<protein>
    <submittedName>
        <fullName evidence="4">Phospholipase DDHD1-like</fullName>
    </submittedName>
</protein>
<feature type="region of interest" description="Disordered" evidence="2">
    <location>
        <begin position="1072"/>
        <end position="1097"/>
    </location>
</feature>
<dbReference type="Pfam" id="PF02862">
    <property type="entry name" value="DDHD"/>
    <property type="match status" value="1"/>
</dbReference>
<feature type="region of interest" description="Disordered" evidence="2">
    <location>
        <begin position="879"/>
        <end position="906"/>
    </location>
</feature>
<dbReference type="EMBL" id="IACT01004729">
    <property type="protein sequence ID" value="LAC23909.1"/>
    <property type="molecule type" value="mRNA"/>
</dbReference>
<feature type="region of interest" description="Disordered" evidence="2">
    <location>
        <begin position="102"/>
        <end position="123"/>
    </location>
</feature>
<dbReference type="GO" id="GO:0004620">
    <property type="term" value="F:phospholipase activity"/>
    <property type="evidence" value="ECO:0007669"/>
    <property type="project" value="TreeGrafter"/>
</dbReference>
<dbReference type="InterPro" id="IPR004177">
    <property type="entry name" value="DDHD_dom"/>
</dbReference>
<comment type="similarity">
    <text evidence="1">Belongs to the PA-PLA1 family.</text>
</comment>
<feature type="region of interest" description="Disordered" evidence="2">
    <location>
        <begin position="836"/>
        <end position="866"/>
    </location>
</feature>
<dbReference type="PANTHER" id="PTHR23509:SF48">
    <property type="entry name" value="INTRACELLULAR PHOSPHOLIPASE A1"/>
    <property type="match status" value="1"/>
</dbReference>
<feature type="compositionally biased region" description="Polar residues" evidence="2">
    <location>
        <begin position="851"/>
        <end position="866"/>
    </location>
</feature>
<dbReference type="InterPro" id="IPR058055">
    <property type="entry name" value="PA-PLA1"/>
</dbReference>
<reference evidence="4" key="1">
    <citation type="submission" date="2017-11" db="EMBL/GenBank/DDBJ databases">
        <title>The sensing device of the deep-sea amphipod.</title>
        <authorList>
            <person name="Kobayashi H."/>
            <person name="Nagahama T."/>
            <person name="Arai W."/>
            <person name="Sasagawa Y."/>
            <person name="Umeda M."/>
            <person name="Hayashi T."/>
            <person name="Nikaido I."/>
            <person name="Watanabe H."/>
            <person name="Oguri K."/>
            <person name="Kitazato H."/>
            <person name="Fujioka K."/>
            <person name="Kido Y."/>
            <person name="Takami H."/>
        </authorList>
    </citation>
    <scope>NUCLEOTIDE SEQUENCE</scope>
    <source>
        <tissue evidence="4">Whole body</tissue>
    </source>
</reference>
<accession>A0A6A7G0P5</accession>